<dbReference type="RefSeq" id="WP_212691407.1">
    <property type="nucleotide sequence ID" value="NZ_CP058561.1"/>
</dbReference>
<dbReference type="Proteomes" id="UP000677305">
    <property type="component" value="Chromosome"/>
</dbReference>
<dbReference type="AlphaFoldDB" id="A0A8J8SE45"/>
<gene>
    <name evidence="2" type="ORF">HYG85_21495</name>
</gene>
<dbReference type="KEGG" id="vgu:HYG85_21495"/>
<evidence type="ECO:0000313" key="3">
    <source>
        <dbReference type="Proteomes" id="UP000677305"/>
    </source>
</evidence>
<keyword evidence="1" id="KW-0732">Signal</keyword>
<accession>A0A8J8SE45</accession>
<name>A0A8J8SE45_9FIRM</name>
<sequence>MYKKIISLVLVVSMLMISTVTSFAIEPDRDDEFLTQQKSIYINEMKDINTENKFKEVNVSFDTNVNINGKLIINDTKYELQLNGLFYPFNEGVYNKNLVVGDFSSSSPDFKVINVKVDTSVSEPTLIIVLMETLTSNYFELKSNITNKEFEMIYNQSETNLKEVSISENDLDKKLLSLYKYDIEDNQPETLNIEYSSNTVRLMSAPRMSRSDLTAFLTAMNKYGEVKLSDYDIPTSLFTDTGWDHYHYTNEENNPFAYSVYASKNGSDEYLAQITMLDTTVHDEDENVSVQLEYYDGMVMSYNIYTKKAKVIQYGLGGNVSNIKLALYLKASNDNIFTSRCLNGSLKSQSSVKGLIGLLPHGGTVLTLWDYANDECITNAITQGKKDFPDTIQMQKDKYGDDNIIKAIYGESGKAYMSRKDVHYFQLEGEVNNSSNNVDWSYKYQISKHL</sequence>
<keyword evidence="3" id="KW-1185">Reference proteome</keyword>
<feature type="signal peptide" evidence="1">
    <location>
        <begin position="1"/>
        <end position="24"/>
    </location>
</feature>
<feature type="chain" id="PRO_5035314219" evidence="1">
    <location>
        <begin position="25"/>
        <end position="450"/>
    </location>
</feature>
<organism evidence="2 3">
    <name type="scientific">Vallitalea guaymasensis</name>
    <dbReference type="NCBI Taxonomy" id="1185412"/>
    <lineage>
        <taxon>Bacteria</taxon>
        <taxon>Bacillati</taxon>
        <taxon>Bacillota</taxon>
        <taxon>Clostridia</taxon>
        <taxon>Lachnospirales</taxon>
        <taxon>Vallitaleaceae</taxon>
        <taxon>Vallitalea</taxon>
    </lineage>
</organism>
<proteinExistence type="predicted"/>
<protein>
    <submittedName>
        <fullName evidence="2">Uncharacterized protein</fullName>
    </submittedName>
</protein>
<dbReference type="EMBL" id="CP058561">
    <property type="protein sequence ID" value="QUH31359.1"/>
    <property type="molecule type" value="Genomic_DNA"/>
</dbReference>
<evidence type="ECO:0000313" key="2">
    <source>
        <dbReference type="EMBL" id="QUH31359.1"/>
    </source>
</evidence>
<reference evidence="2 3" key="1">
    <citation type="submission" date="2020-07" db="EMBL/GenBank/DDBJ databases">
        <title>Vallitalea guaymasensis genome.</title>
        <authorList>
            <person name="Postec A."/>
        </authorList>
    </citation>
    <scope>NUCLEOTIDE SEQUENCE [LARGE SCALE GENOMIC DNA]</scope>
    <source>
        <strain evidence="2 3">Ra1766G1</strain>
    </source>
</reference>
<evidence type="ECO:0000256" key="1">
    <source>
        <dbReference type="SAM" id="SignalP"/>
    </source>
</evidence>